<comment type="caution">
    <text evidence="1">The sequence shown here is derived from an EMBL/GenBank/DDBJ whole genome shotgun (WGS) entry which is preliminary data.</text>
</comment>
<organism evidence="1 2">
    <name type="scientific">Flammeovirga agarivorans</name>
    <dbReference type="NCBI Taxonomy" id="2726742"/>
    <lineage>
        <taxon>Bacteria</taxon>
        <taxon>Pseudomonadati</taxon>
        <taxon>Bacteroidota</taxon>
        <taxon>Cytophagia</taxon>
        <taxon>Cytophagales</taxon>
        <taxon>Flammeovirgaceae</taxon>
        <taxon>Flammeovirga</taxon>
    </lineage>
</organism>
<protein>
    <submittedName>
        <fullName evidence="1">Uncharacterized protein</fullName>
    </submittedName>
</protein>
<keyword evidence="2" id="KW-1185">Reference proteome</keyword>
<dbReference type="AlphaFoldDB" id="A0A7X8SR88"/>
<dbReference type="RefSeq" id="WP_168885591.1">
    <property type="nucleotide sequence ID" value="NZ_JABAIL010000016.1"/>
</dbReference>
<accession>A0A7X8SR88</accession>
<dbReference type="Proteomes" id="UP000585050">
    <property type="component" value="Unassembled WGS sequence"/>
</dbReference>
<name>A0A7X8SR88_9BACT</name>
<evidence type="ECO:0000313" key="1">
    <source>
        <dbReference type="EMBL" id="NLR94881.1"/>
    </source>
</evidence>
<reference evidence="1 2" key="1">
    <citation type="submission" date="2020-04" db="EMBL/GenBank/DDBJ databases">
        <title>Flammeovirga sp. SR4, a novel species isolated from seawater.</title>
        <authorList>
            <person name="Wang X."/>
        </authorList>
    </citation>
    <scope>NUCLEOTIDE SEQUENCE [LARGE SCALE GENOMIC DNA]</scope>
    <source>
        <strain evidence="1 2">SR4</strain>
    </source>
</reference>
<evidence type="ECO:0000313" key="2">
    <source>
        <dbReference type="Proteomes" id="UP000585050"/>
    </source>
</evidence>
<proteinExistence type="predicted"/>
<sequence length="146" mass="16949">MITNSLTLQRFLALQSRVHKEVENSPFSVRLHIRKALPSENGFKNFIGEVEVVEKSYTINCLYNKQSQQEERREEGRFSSSTADIMISPIQLNRIIGSTSLDNKNLRVEFLGKEYFSPKITLEDELYNSCLAIRIELESNKQLYNE</sequence>
<dbReference type="EMBL" id="JABAIL010000016">
    <property type="protein sequence ID" value="NLR94881.1"/>
    <property type="molecule type" value="Genomic_DNA"/>
</dbReference>
<gene>
    <name evidence="1" type="ORF">HGP29_26990</name>
</gene>